<dbReference type="Gene3D" id="3.30.2310.20">
    <property type="entry name" value="RelE-like"/>
    <property type="match status" value="1"/>
</dbReference>
<gene>
    <name evidence="3" type="ORF">EWV85_08865</name>
</gene>
<proteinExistence type="inferred from homology"/>
<comment type="similarity">
    <text evidence="1">Belongs to the RelE toxin family.</text>
</comment>
<dbReference type="PANTHER" id="PTHR33755">
    <property type="entry name" value="TOXIN PARE1-RELATED"/>
    <property type="match status" value="1"/>
</dbReference>
<reference evidence="3 4" key="1">
    <citation type="submission" date="2019-01" db="EMBL/GenBank/DDBJ databases">
        <title>Coherence of Microcystis species and biogeography revealed through population genomics.</title>
        <authorList>
            <person name="Perez-Carrascal O.M."/>
            <person name="Terrat Y."/>
            <person name="Giani A."/>
            <person name="Fortin N."/>
            <person name="Tromas N."/>
            <person name="Shapiro B.J."/>
        </authorList>
    </citation>
    <scope>NUCLEOTIDE SEQUENCE [LARGE SCALE GENOMIC DNA]</scope>
    <source>
        <strain evidence="3">Ma_QC_C_20070703_M131</strain>
    </source>
</reference>
<evidence type="ECO:0000313" key="3">
    <source>
        <dbReference type="EMBL" id="TRT55821.1"/>
    </source>
</evidence>
<comment type="caution">
    <text evidence="3">The sequence shown here is derived from an EMBL/GenBank/DDBJ whole genome shotgun (WGS) entry which is preliminary data.</text>
</comment>
<name>A0A551Y4E7_MICAE</name>
<dbReference type="InterPro" id="IPR035093">
    <property type="entry name" value="RelE/ParE_toxin_dom_sf"/>
</dbReference>
<dbReference type="Proteomes" id="UP000316443">
    <property type="component" value="Unassembled WGS sequence"/>
</dbReference>
<keyword evidence="2" id="KW-1277">Toxin-antitoxin system</keyword>
<sequence length="94" mass="10876">MRLVFSPRAALDLEEIGDYIVRDNPRRAISFLGELEAHCHKIAEMPSAFPKREDLSPDLRMAVHGNYLILFRVQEDTVRVERIVHGSRRLHALL</sequence>
<protein>
    <submittedName>
        <fullName evidence="3">Type II toxin-antitoxin system RelE/ParE family toxin</fullName>
    </submittedName>
</protein>
<dbReference type="Pfam" id="PF05016">
    <property type="entry name" value="ParE_toxin"/>
    <property type="match status" value="1"/>
</dbReference>
<evidence type="ECO:0000313" key="4">
    <source>
        <dbReference type="Proteomes" id="UP000316443"/>
    </source>
</evidence>
<evidence type="ECO:0000256" key="1">
    <source>
        <dbReference type="ARBA" id="ARBA00006226"/>
    </source>
</evidence>
<dbReference type="AlphaFoldDB" id="A0A551Y4E7"/>
<accession>A0A551Y4E7</accession>
<organism evidence="3 4">
    <name type="scientific">Microcystis aeruginosa Ma_QC_C_20070703_M131</name>
    <dbReference type="NCBI Taxonomy" id="2486263"/>
    <lineage>
        <taxon>Bacteria</taxon>
        <taxon>Bacillati</taxon>
        <taxon>Cyanobacteriota</taxon>
        <taxon>Cyanophyceae</taxon>
        <taxon>Oscillatoriophycideae</taxon>
        <taxon>Chroococcales</taxon>
        <taxon>Microcystaceae</taxon>
        <taxon>Microcystis</taxon>
    </lineage>
</organism>
<dbReference type="InterPro" id="IPR007712">
    <property type="entry name" value="RelE/ParE_toxin"/>
</dbReference>
<dbReference type="PANTHER" id="PTHR33755:SF6">
    <property type="entry name" value="PLASMID STABILIZATION SYSTEM PROTEIN"/>
    <property type="match status" value="1"/>
</dbReference>
<dbReference type="EMBL" id="SFCA01000093">
    <property type="protein sequence ID" value="TRT55821.1"/>
    <property type="molecule type" value="Genomic_DNA"/>
</dbReference>
<dbReference type="InterPro" id="IPR051803">
    <property type="entry name" value="TA_system_RelE-like_toxin"/>
</dbReference>
<evidence type="ECO:0000256" key="2">
    <source>
        <dbReference type="ARBA" id="ARBA00022649"/>
    </source>
</evidence>